<gene>
    <name evidence="2" type="ORF">DP939_23465</name>
</gene>
<evidence type="ECO:0000256" key="1">
    <source>
        <dbReference type="SAM" id="MobiDB-lite"/>
    </source>
</evidence>
<dbReference type="Proteomes" id="UP000253303">
    <property type="component" value="Unassembled WGS sequence"/>
</dbReference>
<keyword evidence="3" id="KW-1185">Reference proteome</keyword>
<dbReference type="AlphaFoldDB" id="A0A366LV69"/>
<protein>
    <recommendedName>
        <fullName evidence="4">GerMN domain-containing protein</fullName>
    </recommendedName>
</protein>
<reference evidence="2 3" key="1">
    <citation type="submission" date="2018-06" db="EMBL/GenBank/DDBJ databases">
        <title>Sphaerisporangium craniellae sp. nov., isolated from a marine sponge in the South China Sea.</title>
        <authorList>
            <person name="Li L."/>
        </authorList>
    </citation>
    <scope>NUCLEOTIDE SEQUENCE [LARGE SCALE GENOMIC DNA]</scope>
    <source>
        <strain evidence="2 3">LHW63015</strain>
    </source>
</reference>
<organism evidence="2 3">
    <name type="scientific">Spongiactinospora rosea</name>
    <dbReference type="NCBI Taxonomy" id="2248750"/>
    <lineage>
        <taxon>Bacteria</taxon>
        <taxon>Bacillati</taxon>
        <taxon>Actinomycetota</taxon>
        <taxon>Actinomycetes</taxon>
        <taxon>Streptosporangiales</taxon>
        <taxon>Streptosporangiaceae</taxon>
        <taxon>Spongiactinospora</taxon>
    </lineage>
</organism>
<name>A0A366LV69_9ACTN</name>
<evidence type="ECO:0000313" key="3">
    <source>
        <dbReference type="Proteomes" id="UP000253303"/>
    </source>
</evidence>
<evidence type="ECO:0000313" key="2">
    <source>
        <dbReference type="EMBL" id="RBQ17821.1"/>
    </source>
</evidence>
<feature type="region of interest" description="Disordered" evidence="1">
    <location>
        <begin position="101"/>
        <end position="123"/>
    </location>
</feature>
<dbReference type="EMBL" id="QMEY01000010">
    <property type="protein sequence ID" value="RBQ17821.1"/>
    <property type="molecule type" value="Genomic_DNA"/>
</dbReference>
<evidence type="ECO:0008006" key="4">
    <source>
        <dbReference type="Google" id="ProtNLM"/>
    </source>
</evidence>
<comment type="caution">
    <text evidence="2">The sequence shown here is derived from an EMBL/GenBank/DDBJ whole genome shotgun (WGS) entry which is preliminary data.</text>
</comment>
<sequence>MAVFMLLVATGCGISPTGVLDGGEPAVGFQPTTRLYFVSGARLVAVSRPLPLPSLQETLDLLMAGPTAAERRRGLRTGLDPEDDVVQKVTSDAAQVHISLRELPPAPLPAPSEGPPPGDRTQPLWLGQLTCTAAGALAARSNIAADAVTVTVRRGKRERSGSFRCSEFARAPE</sequence>
<feature type="compositionally biased region" description="Pro residues" evidence="1">
    <location>
        <begin position="104"/>
        <end position="118"/>
    </location>
</feature>
<proteinExistence type="predicted"/>
<accession>A0A366LV69</accession>